<accession>A0A0H3AC47</accession>
<dbReference type="Proteomes" id="UP000009173">
    <property type="component" value="Chromosome"/>
</dbReference>
<dbReference type="PANTHER" id="PTHR30244">
    <property type="entry name" value="TRANSAMINASE"/>
    <property type="match status" value="1"/>
</dbReference>
<evidence type="ECO:0000313" key="5">
    <source>
        <dbReference type="EMBL" id="ABM29897.1"/>
    </source>
</evidence>
<proteinExistence type="inferred from homology"/>
<feature type="modified residue" description="N6-(pyridoxal phosphate)lysine" evidence="3">
    <location>
        <position position="185"/>
    </location>
</feature>
<evidence type="ECO:0000256" key="2">
    <source>
        <dbReference type="PIRSR" id="PIRSR000390-1"/>
    </source>
</evidence>
<dbReference type="PIRSF" id="PIRSF000390">
    <property type="entry name" value="PLP_StrS"/>
    <property type="match status" value="1"/>
</dbReference>
<dbReference type="AlphaFoldDB" id="A0A0H3AC47"/>
<dbReference type="Gene3D" id="3.90.1150.10">
    <property type="entry name" value="Aspartate Aminotransferase, domain 1"/>
    <property type="match status" value="1"/>
</dbReference>
<dbReference type="InterPro" id="IPR015422">
    <property type="entry name" value="PyrdxlP-dep_Trfase_small"/>
</dbReference>
<dbReference type="GO" id="GO:0008483">
    <property type="term" value="F:transaminase activity"/>
    <property type="evidence" value="ECO:0007669"/>
    <property type="project" value="UniProtKB-KW"/>
</dbReference>
<dbReference type="KEGG" id="dvl:Dvul_2886"/>
<evidence type="ECO:0000256" key="4">
    <source>
        <dbReference type="RuleBase" id="RU004508"/>
    </source>
</evidence>
<protein>
    <submittedName>
        <fullName evidence="5">DegT/DnrJ/EryC1/StrS aminotransferase</fullName>
    </submittedName>
</protein>
<dbReference type="PANTHER" id="PTHR30244:SF34">
    <property type="entry name" value="DTDP-4-AMINO-4,6-DIDEOXYGALACTOSE TRANSAMINASE"/>
    <property type="match status" value="1"/>
</dbReference>
<evidence type="ECO:0000256" key="1">
    <source>
        <dbReference type="ARBA" id="ARBA00037999"/>
    </source>
</evidence>
<dbReference type="Gene3D" id="3.40.640.10">
    <property type="entry name" value="Type I PLP-dependent aspartate aminotransferase-like (Major domain)"/>
    <property type="match status" value="1"/>
</dbReference>
<keyword evidence="3 4" id="KW-0663">Pyridoxal phosphate</keyword>
<dbReference type="InterPro" id="IPR015421">
    <property type="entry name" value="PyrdxlP-dep_Trfase_major"/>
</dbReference>
<sequence length="377" mass="40649">MSTPLRLSRSIVGQAEAEAVSRVIIEDGYLGMGSEVKRFEEDIAAFLGVPANHVITANTGTAALHLAVQAAVEPGREVLVQSLTFVASFQAISAAGAVPVACEVRPETCTIDLDDAARRLTDKTAAIMPVHYASNPAYLDDVYAFAQRHGLRVIEDAAHAFGCRHDGRLVGTFGDIACFSFDGIKNITSGEGGCIVTADQTVAQRCRDARLLSVENDTEKRFTGQRSWDFDVTRQGWRYHMSNLMAAIGRVQLSRLPGEFGPARKALAAIYREELAGVPGVTLFATRPEDDIIPHIFVVRIDAARRDAVKEALAAAGVPTGMHYKPAHLLSFYGGGRTCLPVTEALYHEIVTLPLHPGVTAEEVRVICAELRKALAA</sequence>
<dbReference type="HOGENOM" id="CLU_033332_0_0_7"/>
<dbReference type="RefSeq" id="WP_011793149.1">
    <property type="nucleotide sequence ID" value="NC_008751.1"/>
</dbReference>
<evidence type="ECO:0000313" key="6">
    <source>
        <dbReference type="Proteomes" id="UP000009173"/>
    </source>
</evidence>
<name>A0A0H3AC47_NITV4</name>
<keyword evidence="5" id="KW-0808">Transferase</keyword>
<dbReference type="EMBL" id="CP000527">
    <property type="protein sequence ID" value="ABM29897.1"/>
    <property type="molecule type" value="Genomic_DNA"/>
</dbReference>
<feature type="active site" description="Proton acceptor" evidence="2">
    <location>
        <position position="185"/>
    </location>
</feature>
<evidence type="ECO:0000256" key="3">
    <source>
        <dbReference type="PIRSR" id="PIRSR000390-2"/>
    </source>
</evidence>
<dbReference type="InterPro" id="IPR000653">
    <property type="entry name" value="DegT/StrS_aminotransferase"/>
</dbReference>
<dbReference type="GO" id="GO:0030170">
    <property type="term" value="F:pyridoxal phosphate binding"/>
    <property type="evidence" value="ECO:0007669"/>
    <property type="project" value="TreeGrafter"/>
</dbReference>
<dbReference type="InterPro" id="IPR015424">
    <property type="entry name" value="PyrdxlP-dep_Trfase"/>
</dbReference>
<organism evidence="5 6">
    <name type="scientific">Nitratidesulfovibrio vulgaris (strain DP4)</name>
    <name type="common">Desulfovibrio vulgaris</name>
    <dbReference type="NCBI Taxonomy" id="391774"/>
    <lineage>
        <taxon>Bacteria</taxon>
        <taxon>Pseudomonadati</taxon>
        <taxon>Thermodesulfobacteriota</taxon>
        <taxon>Desulfovibrionia</taxon>
        <taxon>Desulfovibrionales</taxon>
        <taxon>Desulfovibrionaceae</taxon>
        <taxon>Nitratidesulfovibrio</taxon>
    </lineage>
</organism>
<dbReference type="SUPFAM" id="SSF53383">
    <property type="entry name" value="PLP-dependent transferases"/>
    <property type="match status" value="1"/>
</dbReference>
<dbReference type="CDD" id="cd00616">
    <property type="entry name" value="AHBA_syn"/>
    <property type="match status" value="1"/>
</dbReference>
<gene>
    <name evidence="5" type="ordered locus">Dvul_2886</name>
</gene>
<comment type="similarity">
    <text evidence="1 4">Belongs to the DegT/DnrJ/EryC1 family.</text>
</comment>
<keyword evidence="5" id="KW-0032">Aminotransferase</keyword>
<reference evidence="6" key="1">
    <citation type="journal article" date="2009" name="Environ. Microbiol.">
        <title>Contribution of mobile genetic elements to Desulfovibrio vulgaris genome plasticity.</title>
        <authorList>
            <person name="Walker C.B."/>
            <person name="Stolyar S."/>
            <person name="Chivian D."/>
            <person name="Pinel N."/>
            <person name="Gabster J.A."/>
            <person name="Dehal P.S."/>
            <person name="He Z."/>
            <person name="Yang Z.K."/>
            <person name="Yen H.C."/>
            <person name="Zhou J."/>
            <person name="Wall J.D."/>
            <person name="Hazen T.C."/>
            <person name="Arkin A.P."/>
            <person name="Stahl D.A."/>
        </authorList>
    </citation>
    <scope>NUCLEOTIDE SEQUENCE [LARGE SCALE GENOMIC DNA]</scope>
    <source>
        <strain evidence="6">DP4</strain>
    </source>
</reference>
<dbReference type="GO" id="GO:0000271">
    <property type="term" value="P:polysaccharide biosynthetic process"/>
    <property type="evidence" value="ECO:0007669"/>
    <property type="project" value="TreeGrafter"/>
</dbReference>
<dbReference type="Pfam" id="PF01041">
    <property type="entry name" value="DegT_DnrJ_EryC1"/>
    <property type="match status" value="1"/>
</dbReference>